<accession>A0A438ERL6</accession>
<evidence type="ECO:0000313" key="2">
    <source>
        <dbReference type="EMBL" id="RVW50340.1"/>
    </source>
</evidence>
<evidence type="ECO:0000259" key="1">
    <source>
        <dbReference type="Pfam" id="PF07727"/>
    </source>
</evidence>
<dbReference type="SUPFAM" id="SSF56672">
    <property type="entry name" value="DNA/RNA polymerases"/>
    <property type="match status" value="1"/>
</dbReference>
<dbReference type="PANTHER" id="PTHR11439:SF486">
    <property type="entry name" value="RLK (RECEPTOR-LIKE KINASE) PROTEIN, PUTATIVE-RELATED"/>
    <property type="match status" value="1"/>
</dbReference>
<dbReference type="InterPro" id="IPR013103">
    <property type="entry name" value="RVT_2"/>
</dbReference>
<dbReference type="EMBL" id="QGNW01001202">
    <property type="protein sequence ID" value="RVW50340.1"/>
    <property type="molecule type" value="Genomic_DNA"/>
</dbReference>
<dbReference type="CDD" id="cd09272">
    <property type="entry name" value="RNase_HI_RT_Ty1"/>
    <property type="match status" value="1"/>
</dbReference>
<gene>
    <name evidence="2" type="primary">RE1_987</name>
    <name evidence="2" type="ORF">CK203_086415</name>
</gene>
<organism evidence="2 3">
    <name type="scientific">Vitis vinifera</name>
    <name type="common">Grape</name>
    <dbReference type="NCBI Taxonomy" id="29760"/>
    <lineage>
        <taxon>Eukaryota</taxon>
        <taxon>Viridiplantae</taxon>
        <taxon>Streptophyta</taxon>
        <taxon>Embryophyta</taxon>
        <taxon>Tracheophyta</taxon>
        <taxon>Spermatophyta</taxon>
        <taxon>Magnoliopsida</taxon>
        <taxon>eudicotyledons</taxon>
        <taxon>Gunneridae</taxon>
        <taxon>Pentapetalae</taxon>
        <taxon>rosids</taxon>
        <taxon>Vitales</taxon>
        <taxon>Vitaceae</taxon>
        <taxon>Viteae</taxon>
        <taxon>Vitis</taxon>
    </lineage>
</organism>
<protein>
    <submittedName>
        <fullName evidence="2">Retrovirus-related Pol polyprotein from transposon RE1</fullName>
    </submittedName>
</protein>
<dbReference type="AlphaFoldDB" id="A0A438ERL6"/>
<comment type="caution">
    <text evidence="2">The sequence shown here is derived from an EMBL/GenBank/DDBJ whole genome shotgun (WGS) entry which is preliminary data.</text>
</comment>
<dbReference type="PANTHER" id="PTHR11439">
    <property type="entry name" value="GAG-POL-RELATED RETROTRANSPOSON"/>
    <property type="match status" value="1"/>
</dbReference>
<dbReference type="Pfam" id="PF07727">
    <property type="entry name" value="RVT_2"/>
    <property type="match status" value="1"/>
</dbReference>
<proteinExistence type="predicted"/>
<dbReference type="Proteomes" id="UP000288805">
    <property type="component" value="Unassembled WGS sequence"/>
</dbReference>
<reference evidence="2 3" key="1">
    <citation type="journal article" date="2018" name="PLoS Genet.">
        <title>Population sequencing reveals clonal diversity and ancestral inbreeding in the grapevine cultivar Chardonnay.</title>
        <authorList>
            <person name="Roach M.J."/>
            <person name="Johnson D.L."/>
            <person name="Bohlmann J."/>
            <person name="van Vuuren H.J."/>
            <person name="Jones S.J."/>
            <person name="Pretorius I.S."/>
            <person name="Schmidt S.A."/>
            <person name="Borneman A.R."/>
        </authorList>
    </citation>
    <scope>NUCLEOTIDE SEQUENCE [LARGE SCALE GENOMIC DNA]</scope>
    <source>
        <strain evidence="3">cv. Chardonnay</strain>
        <tissue evidence="2">Leaf</tissue>
    </source>
</reference>
<name>A0A438ERL6_VITVI</name>
<evidence type="ECO:0000313" key="3">
    <source>
        <dbReference type="Proteomes" id="UP000288805"/>
    </source>
</evidence>
<dbReference type="InterPro" id="IPR043502">
    <property type="entry name" value="DNA/RNA_pol_sf"/>
</dbReference>
<feature type="domain" description="Reverse transcriptase Ty1/copia-type" evidence="1">
    <location>
        <begin position="7"/>
        <end position="69"/>
    </location>
</feature>
<sequence length="245" mass="28487">MGDYEEEMYKLKSCLAKEFEIKDLGNLKYFLGIEVAWSRKGIFVSQRKYVLDLLKETEILKCKLADTPMDHTNKLGTMEGSAPIDKGRYQRLFMNNPTEEHMNAVFGIQQYLKMTLGKGLYFKKTSSYDIEIFSDADWVGSITNQRSTSRYCTYVWGNLVSWWSKKKSVVACSSTKVEFRAMTDNICEGIWLKRLLVELRIPIEKSMKMSCDNQAAISIAKNPIHHDRTKHVEIDHHFIKEKIEE</sequence>